<dbReference type="InterPro" id="IPR024364">
    <property type="entry name" value="Baseplate_phage_T4-like"/>
</dbReference>
<keyword evidence="2" id="KW-1185">Reference proteome</keyword>
<dbReference type="KEGG" id="vg:55601550"/>
<organism evidence="1 2">
    <name type="scientific">Streptomyces phage BRock</name>
    <dbReference type="NCBI Taxonomy" id="1913591"/>
    <lineage>
        <taxon>Viruses</taxon>
        <taxon>Duplodnaviria</taxon>
        <taxon>Heunggongvirae</taxon>
        <taxon>Uroviricota</taxon>
        <taxon>Caudoviricetes</taxon>
        <taxon>Borockvirus</taxon>
        <taxon>Borockvirus brock</taxon>
    </lineage>
</organism>
<protein>
    <submittedName>
        <fullName evidence="1">Baseplate protein</fullName>
    </submittedName>
</protein>
<accession>A0A1J0GW46</accession>
<dbReference type="Pfam" id="PF12322">
    <property type="entry name" value="T4_baseplate"/>
    <property type="match status" value="1"/>
</dbReference>
<evidence type="ECO:0000313" key="2">
    <source>
        <dbReference type="Proteomes" id="UP000224898"/>
    </source>
</evidence>
<sequence>MDVELPQYTMTFDDDGGKVSSAIDNPQALNDITQKVLSSLAPAPEIGPVPDTFVQLPAGLVTPGGVVREAEVQELTGEHEEALAKSRANGNPAKFVNTLLASGVVRIGEDKITPKVLSSLIQGDLDALLLGIRRATFGSEFEVFEIPCPSCGEANDLKLDLSNIPVKELDDPAVREFDVPLRKGRFARIQFPTGEVQNEIFKKQMSVPEMNSITLAECVLGFVEADGSFVPSRGLRDVKGLGIADRRTLQDYIYENQPGPRYDQVTAACHACEGEVPVPLNVGILFREL</sequence>
<dbReference type="RefSeq" id="YP_009831861.1">
    <property type="nucleotide sequence ID" value="NC_048650.1"/>
</dbReference>
<dbReference type="Proteomes" id="UP000224898">
    <property type="component" value="Segment"/>
</dbReference>
<dbReference type="EMBL" id="KX925554">
    <property type="protein sequence ID" value="APC46398.1"/>
    <property type="molecule type" value="Genomic_DNA"/>
</dbReference>
<dbReference type="GeneID" id="55601550"/>
<proteinExistence type="predicted"/>
<name>A0A1J0GW46_9CAUD</name>
<evidence type="ECO:0000313" key="1">
    <source>
        <dbReference type="EMBL" id="APC46398.1"/>
    </source>
</evidence>
<reference evidence="1 2" key="1">
    <citation type="submission" date="2016-09" db="EMBL/GenBank/DDBJ databases">
        <title>Complete Genome Sequence of Streptomyces 5a phage BRock.</title>
        <authorList>
            <person name="Crossman A."/>
            <person name="Baron S."/>
            <person name="Jamdagni P."/>
            <person name="Khatri P."/>
            <person name="Sharma D."/>
            <person name="Pandey M."/>
            <person name="Goyal S."/>
            <person name="Kumar S."/>
            <person name="Phogat A."/>
            <person name="Chawla G."/>
            <person name="Pasricha M."/>
            <person name="Gupta K."/>
            <person name="Bazzad D."/>
            <person name="Aggarwal V."/>
            <person name="Poughat A."/>
            <person name="Singh K."/>
            <person name="Rana P."/>
            <person name="Gautam R."/>
            <person name="Sharma V."/>
            <person name="Tyagi D."/>
            <person name="Shahi A."/>
            <person name="Jangra N."/>
            <person name="Malik M."/>
            <person name="Sidhu P.K."/>
            <person name="Malik S."/>
            <person name="Ghalyan Y."/>
            <person name="Sharma S.S."/>
            <person name="Malik A."/>
            <person name="Chuttani R."/>
            <person name="Bamal N."/>
            <person name="Bhadula D."/>
            <person name="Batra A."/>
            <person name="Temple L."/>
            <person name="Nehra K."/>
        </authorList>
    </citation>
    <scope>NUCLEOTIDE SEQUENCE [LARGE SCALE GENOMIC DNA]</scope>
</reference>